<dbReference type="GO" id="GO:0003677">
    <property type="term" value="F:DNA binding"/>
    <property type="evidence" value="ECO:0007669"/>
    <property type="project" value="UniProtKB-KW"/>
</dbReference>
<dbReference type="PANTHER" id="PTHR43140">
    <property type="entry name" value="TYPE-1 RESTRICTION ENZYME ECOKI SPECIFICITY PROTEIN"/>
    <property type="match status" value="1"/>
</dbReference>
<gene>
    <name evidence="4" type="ORF">ABUL08_18555</name>
    <name evidence="3" type="ORF">VK199_18485</name>
</gene>
<evidence type="ECO:0000256" key="2">
    <source>
        <dbReference type="ARBA" id="ARBA00023125"/>
    </source>
</evidence>
<sequence>MSLNLDKSAWKRVRLGEVIRRSQTQVDPVSTGVERYVAGGHVDSEGVTIERWGQVGDGQMGSTFRYVFKPGQVLFVSARPYLRKVGVPDFSGVVADKTYVLDAIPENGLLQEFLPFLLSSEAFIEYATAEATGSMNPRLLWGPMQRYEFDLPPLEEQRRLAGLLWALERHWRATLAITEAAQDLLYRSRSEFFSDESGAVRAENAFLITIGRQRSPKHETGEHLVPYLRSANVTPSGIDINDVKAMNFSPEEQKKFRLEVGDVLVSEGSASPKAVGMPAVWNGEIASPICFQNTLLRYRPITGVTLPGFVEQWCLWAFESGRFLNAASGTNIFHIGVRGASGMKVRVPRLEEQAEFLSRVSAATELVAAPGKEASTIEAMRRAILTQVCGGRS</sequence>
<dbReference type="RefSeq" id="WP_350931180.1">
    <property type="nucleotide sequence ID" value="NZ_CP157762.1"/>
</dbReference>
<dbReference type="AlphaFoldDB" id="A0AAU8HA29"/>
<keyword evidence="1" id="KW-0680">Restriction system</keyword>
<dbReference type="CDD" id="cd16961">
    <property type="entry name" value="RMtype1_S_TRD-CR_like"/>
    <property type="match status" value="1"/>
</dbReference>
<evidence type="ECO:0000313" key="3">
    <source>
        <dbReference type="EMBL" id="XBP91637.1"/>
    </source>
</evidence>
<reference evidence="4" key="2">
    <citation type="submission" date="2024-06" db="EMBL/GenBank/DDBJ databases">
        <title>Micromonospora mangrovi CCTCC AA 2012012 genome sequences.</title>
        <authorList>
            <person name="Gao J."/>
        </authorList>
    </citation>
    <scope>NUCLEOTIDE SEQUENCE</scope>
    <source>
        <strain evidence="4">CCTCC AA 2012012</strain>
    </source>
</reference>
<evidence type="ECO:0000313" key="4">
    <source>
        <dbReference type="EMBL" id="XCH72335.1"/>
    </source>
</evidence>
<dbReference type="PANTHER" id="PTHR43140:SF1">
    <property type="entry name" value="TYPE I RESTRICTION ENZYME ECOKI SPECIFICITY SUBUNIT"/>
    <property type="match status" value="1"/>
</dbReference>
<dbReference type="Gene3D" id="3.90.220.20">
    <property type="entry name" value="DNA methylase specificity domains"/>
    <property type="match status" value="2"/>
</dbReference>
<evidence type="ECO:0000256" key="1">
    <source>
        <dbReference type="ARBA" id="ARBA00022747"/>
    </source>
</evidence>
<protein>
    <recommendedName>
        <fullName evidence="5">Restriction endonuclease subunit S</fullName>
    </recommendedName>
</protein>
<dbReference type="EMBL" id="CP159342">
    <property type="protein sequence ID" value="XCH72335.1"/>
    <property type="molecule type" value="Genomic_DNA"/>
</dbReference>
<dbReference type="GO" id="GO:0009307">
    <property type="term" value="P:DNA restriction-modification system"/>
    <property type="evidence" value="ECO:0007669"/>
    <property type="project" value="UniProtKB-KW"/>
</dbReference>
<keyword evidence="2" id="KW-0238">DNA-binding</keyword>
<dbReference type="REBASE" id="840009">
    <property type="entry name" value="S.Msp2012ORF18475P"/>
</dbReference>
<dbReference type="InterPro" id="IPR051212">
    <property type="entry name" value="Type-I_RE_S_subunit"/>
</dbReference>
<accession>A0AAU8HA29</accession>
<dbReference type="SUPFAM" id="SSF116734">
    <property type="entry name" value="DNA methylase specificity domain"/>
    <property type="match status" value="2"/>
</dbReference>
<evidence type="ECO:0008006" key="5">
    <source>
        <dbReference type="Google" id="ProtNLM"/>
    </source>
</evidence>
<organism evidence="4">
    <name type="scientific">Micromonospora sp. CCTCC AA 2012012</name>
    <dbReference type="NCBI Taxonomy" id="3111921"/>
    <lineage>
        <taxon>Bacteria</taxon>
        <taxon>Bacillati</taxon>
        <taxon>Actinomycetota</taxon>
        <taxon>Actinomycetes</taxon>
        <taxon>Micromonosporales</taxon>
        <taxon>Micromonosporaceae</taxon>
        <taxon>Micromonospora</taxon>
    </lineage>
</organism>
<dbReference type="EMBL" id="CP157762">
    <property type="protein sequence ID" value="XBP91637.1"/>
    <property type="molecule type" value="Genomic_DNA"/>
</dbReference>
<dbReference type="InterPro" id="IPR044946">
    <property type="entry name" value="Restrct_endonuc_typeI_TRD_sf"/>
</dbReference>
<name>A0AAU8HA29_9ACTN</name>
<reference evidence="3" key="1">
    <citation type="submission" date="2024-01" db="EMBL/GenBank/DDBJ databases">
        <title>The genome sequence of Micromonospora mangrovi CCTCC AA 2012012.</title>
        <authorList>
            <person name="Gao J."/>
        </authorList>
    </citation>
    <scope>NUCLEOTIDE SEQUENCE</scope>
    <source>
        <strain evidence="3">CCTCC AA 2012012</strain>
    </source>
</reference>
<proteinExistence type="predicted"/>